<feature type="signal peptide" evidence="1">
    <location>
        <begin position="1"/>
        <end position="18"/>
    </location>
</feature>
<feature type="chain" id="PRO_5047346564" description="DUF4468 domain-containing protein" evidence="1">
    <location>
        <begin position="19"/>
        <end position="204"/>
    </location>
</feature>
<dbReference type="Proteomes" id="UP000798808">
    <property type="component" value="Unassembled WGS sequence"/>
</dbReference>
<organism evidence="2 3">
    <name type="scientific">Fulvivirga kasyanovii</name>
    <dbReference type="NCBI Taxonomy" id="396812"/>
    <lineage>
        <taxon>Bacteria</taxon>
        <taxon>Pseudomonadati</taxon>
        <taxon>Bacteroidota</taxon>
        <taxon>Cytophagia</taxon>
        <taxon>Cytophagales</taxon>
        <taxon>Fulvivirgaceae</taxon>
        <taxon>Fulvivirga</taxon>
    </lineage>
</organism>
<dbReference type="RefSeq" id="WP_155173001.1">
    <property type="nucleotide sequence ID" value="NZ_BAAAFL010000010.1"/>
</dbReference>
<keyword evidence="3" id="KW-1185">Reference proteome</keyword>
<reference evidence="2 3" key="1">
    <citation type="submission" date="2019-02" db="EMBL/GenBank/DDBJ databases">
        <authorList>
            <person name="Goldberg S.R."/>
            <person name="Haltli B.A."/>
            <person name="Correa H."/>
            <person name="Russell K.G."/>
        </authorList>
    </citation>
    <scope>NUCLEOTIDE SEQUENCE [LARGE SCALE GENOMIC DNA]</scope>
    <source>
        <strain evidence="2 3">JCM 16186</strain>
    </source>
</reference>
<gene>
    <name evidence="2" type="ORF">E1163_14375</name>
</gene>
<dbReference type="EMBL" id="SMLW01000565">
    <property type="protein sequence ID" value="MTI26139.1"/>
    <property type="molecule type" value="Genomic_DNA"/>
</dbReference>
<comment type="caution">
    <text evidence="2">The sequence shown here is derived from an EMBL/GenBank/DDBJ whole genome shotgun (WGS) entry which is preliminary data.</text>
</comment>
<sequence>MRLLFIFILFLSLNYAYAQQKPNWQDGVIVLRDGSIIESEIAFNPVLIEGLVLIKTEDAVKNFTPLYVDYFLLQNTDGAGNTKFYSLPIELKNQGITRYFFFEVCYESSSIALLKRDFQPLDFSKPKIKPVKRVVQKWFLIDPANGELRLIRDDKKIDRKTLFSSFNKYEDEMRDYISENRLKLTETEELIQALQYFTSLKEKE</sequence>
<name>A0ABW9RPR7_9BACT</name>
<keyword evidence="1" id="KW-0732">Signal</keyword>
<evidence type="ECO:0000313" key="3">
    <source>
        <dbReference type="Proteomes" id="UP000798808"/>
    </source>
</evidence>
<accession>A0ABW9RPR7</accession>
<evidence type="ECO:0000256" key="1">
    <source>
        <dbReference type="SAM" id="SignalP"/>
    </source>
</evidence>
<evidence type="ECO:0008006" key="4">
    <source>
        <dbReference type="Google" id="ProtNLM"/>
    </source>
</evidence>
<evidence type="ECO:0000313" key="2">
    <source>
        <dbReference type="EMBL" id="MTI26139.1"/>
    </source>
</evidence>
<proteinExistence type="predicted"/>
<protein>
    <recommendedName>
        <fullName evidence="4">DUF4468 domain-containing protein</fullName>
    </recommendedName>
</protein>